<dbReference type="PROSITE" id="PS51257">
    <property type="entry name" value="PROKAR_LIPOPROTEIN"/>
    <property type="match status" value="1"/>
</dbReference>
<evidence type="ECO:0000313" key="2">
    <source>
        <dbReference type="EMBL" id="MDR9849743.1"/>
    </source>
</evidence>
<keyword evidence="3" id="KW-1185">Reference proteome</keyword>
<feature type="transmembrane region" description="Helical" evidence="1">
    <location>
        <begin position="362"/>
        <end position="379"/>
    </location>
</feature>
<feature type="transmembrane region" description="Helical" evidence="1">
    <location>
        <begin position="176"/>
        <end position="192"/>
    </location>
</feature>
<keyword evidence="1" id="KW-0812">Transmembrane</keyword>
<organism evidence="2 3">
    <name type="scientific">Herbaspirillum huttiense subsp. lycopersici</name>
    <dbReference type="NCBI Taxonomy" id="3074428"/>
    <lineage>
        <taxon>Bacteria</taxon>
        <taxon>Pseudomonadati</taxon>
        <taxon>Pseudomonadota</taxon>
        <taxon>Betaproteobacteria</taxon>
        <taxon>Burkholderiales</taxon>
        <taxon>Oxalobacteraceae</taxon>
        <taxon>Herbaspirillum</taxon>
    </lineage>
</organism>
<gene>
    <name evidence="2" type="ORF">RI048_16035</name>
</gene>
<proteinExistence type="predicted"/>
<dbReference type="Proteomes" id="UP001246576">
    <property type="component" value="Unassembled WGS sequence"/>
</dbReference>
<feature type="transmembrane region" description="Helical" evidence="1">
    <location>
        <begin position="147"/>
        <end position="169"/>
    </location>
</feature>
<evidence type="ECO:0000313" key="3">
    <source>
        <dbReference type="Proteomes" id="UP001246576"/>
    </source>
</evidence>
<feature type="transmembrane region" description="Helical" evidence="1">
    <location>
        <begin position="198"/>
        <end position="226"/>
    </location>
</feature>
<dbReference type="InterPro" id="IPR018650">
    <property type="entry name" value="STSV1_Orf64"/>
</dbReference>
<sequence>MTRQRLTLGLLALLIAIAACILCIGKDAMQTNRMGDAALFEQLIENIHAGKGAVSNVFANTQNFIDHRYIGIPNTELLSRELQGMLVHPAADERSMLGFHAYYILYPISWLMWMMSSSMALVVLQTTAYALLVWATAAYVMVRTRSVVLSVLSCGLVFFSPQVFLGLAGQFYPDRLFVPLGFILLCCLHFQLRWRYVALVALLLALVNERAALISGLLVGMHAILFGWHQRKRLITQLAVAGLLVAYAFLIKKLVLTNLYYDTFLPVSWDDLVYRYTQIPGFADNLFINLKNNALLLMLAVFAPRYLLIALVVLLPNLVGSIGGAEKVGWLSHYHSYYFPVLCFAAASGVCNLYLLCSRATFKGALIAGFALASAFVWYTQEKLNWNMIAVPSSVMREFVAMYQANRRGTPTGYDTRRLINAEFAAGSLVVTNEAGMAMLHQRVKVGVYPLGLRKADYVYIDCGELDGKLPDDANWVAGKPVSTVLEQQFGFTFHEIAHVPGHCVGVRNTAKRPE</sequence>
<dbReference type="RefSeq" id="WP_310840394.1">
    <property type="nucleotide sequence ID" value="NZ_JAVLSJ010000008.1"/>
</dbReference>
<keyword evidence="1" id="KW-1133">Transmembrane helix</keyword>
<comment type="caution">
    <text evidence="2">The sequence shown here is derived from an EMBL/GenBank/DDBJ whole genome shotgun (WGS) entry which is preliminary data.</text>
</comment>
<feature type="transmembrane region" description="Helical" evidence="1">
    <location>
        <begin position="337"/>
        <end position="356"/>
    </location>
</feature>
<dbReference type="EMBL" id="JAVLSJ010000008">
    <property type="protein sequence ID" value="MDR9849743.1"/>
    <property type="molecule type" value="Genomic_DNA"/>
</dbReference>
<feature type="transmembrane region" description="Helical" evidence="1">
    <location>
        <begin position="294"/>
        <end position="316"/>
    </location>
</feature>
<feature type="transmembrane region" description="Helical" evidence="1">
    <location>
        <begin position="120"/>
        <end position="141"/>
    </location>
</feature>
<reference evidence="2" key="1">
    <citation type="submission" date="2023-09" db="EMBL/GenBank/DDBJ databases">
        <title>Description of first Herbaspirillum huttiense subsp. nephrolepsisexaltata and Herbaspirillum huttiense subsp. lycopersicon.</title>
        <authorList>
            <person name="Poudel M."/>
            <person name="Sharma A."/>
            <person name="Goss E."/>
            <person name="Tapia J.H."/>
            <person name="Harmon C.M."/>
            <person name="Jones J.B."/>
        </authorList>
    </citation>
    <scope>NUCLEOTIDE SEQUENCE</scope>
    <source>
        <strain evidence="2">SE1</strain>
    </source>
</reference>
<accession>A0ABU2EPN6</accession>
<feature type="transmembrane region" description="Helical" evidence="1">
    <location>
        <begin position="238"/>
        <end position="261"/>
    </location>
</feature>
<protein>
    <submittedName>
        <fullName evidence="2">DUF2079 domain-containing protein</fullName>
    </submittedName>
</protein>
<keyword evidence="1" id="KW-0472">Membrane</keyword>
<evidence type="ECO:0000256" key="1">
    <source>
        <dbReference type="SAM" id="Phobius"/>
    </source>
</evidence>
<dbReference type="Pfam" id="PF09852">
    <property type="entry name" value="DUF2079"/>
    <property type="match status" value="1"/>
</dbReference>
<name>A0ABU2EPN6_9BURK</name>